<dbReference type="InterPro" id="IPR036291">
    <property type="entry name" value="NAD(P)-bd_dom_sf"/>
</dbReference>
<evidence type="ECO:0000259" key="3">
    <source>
        <dbReference type="SMART" id="SM00822"/>
    </source>
</evidence>
<dbReference type="EMBL" id="PGGK01000007">
    <property type="protein sequence ID" value="TGC08903.1"/>
    <property type="molecule type" value="Genomic_DNA"/>
</dbReference>
<dbReference type="SUPFAM" id="SSF51735">
    <property type="entry name" value="NAD(P)-binding Rossmann-fold domains"/>
    <property type="match status" value="1"/>
</dbReference>
<evidence type="ECO:0000256" key="1">
    <source>
        <dbReference type="ARBA" id="ARBA00006484"/>
    </source>
</evidence>
<organism evidence="4 5">
    <name type="scientific">Methanolobus halotolerans</name>
    <dbReference type="NCBI Taxonomy" id="2052935"/>
    <lineage>
        <taxon>Archaea</taxon>
        <taxon>Methanobacteriati</taxon>
        <taxon>Methanobacteriota</taxon>
        <taxon>Stenosarchaea group</taxon>
        <taxon>Methanomicrobia</taxon>
        <taxon>Methanosarcinales</taxon>
        <taxon>Methanosarcinaceae</taxon>
        <taxon>Methanolobus</taxon>
    </lineage>
</organism>
<proteinExistence type="inferred from homology"/>
<dbReference type="PIRSF" id="PIRSF000126">
    <property type="entry name" value="11-beta-HSD1"/>
    <property type="match status" value="1"/>
</dbReference>
<dbReference type="OrthoDB" id="24596at2157"/>
<dbReference type="CDD" id="cd05233">
    <property type="entry name" value="SDR_c"/>
    <property type="match status" value="1"/>
</dbReference>
<dbReference type="FunFam" id="3.40.50.720:FF:000084">
    <property type="entry name" value="Short-chain dehydrogenase reductase"/>
    <property type="match status" value="1"/>
</dbReference>
<evidence type="ECO:0000256" key="2">
    <source>
        <dbReference type="RuleBase" id="RU000363"/>
    </source>
</evidence>
<feature type="domain" description="Ketoreductase" evidence="3">
    <location>
        <begin position="6"/>
        <end position="184"/>
    </location>
</feature>
<dbReference type="GO" id="GO:0016616">
    <property type="term" value="F:oxidoreductase activity, acting on the CH-OH group of donors, NAD or NADP as acceptor"/>
    <property type="evidence" value="ECO:0007669"/>
    <property type="project" value="TreeGrafter"/>
</dbReference>
<dbReference type="PANTHER" id="PTHR42760:SF40">
    <property type="entry name" value="3-OXOACYL-[ACYL-CARRIER-PROTEIN] REDUCTASE, CHLOROPLASTIC"/>
    <property type="match status" value="1"/>
</dbReference>
<evidence type="ECO:0000313" key="5">
    <source>
        <dbReference type="Proteomes" id="UP000297295"/>
    </source>
</evidence>
<gene>
    <name evidence="4" type="ORF">CUN85_07660</name>
</gene>
<keyword evidence="5" id="KW-1185">Reference proteome</keyword>
<comment type="caution">
    <text evidence="4">The sequence shown here is derived from an EMBL/GenBank/DDBJ whole genome shotgun (WGS) entry which is preliminary data.</text>
</comment>
<sequence>MELEGQTAIVTGGGRGIGRATCLALARKGANIIVTARSQDEIEEVRKMVEDMGSKSLAVAADLREESDIRSMVTKSIEHFGTIDILVNNAGVAVRKPLTETSAEEYDTVMDVNVRGMFLCMKYVLPHMLREGRGKVINVSSGAGKSGIRQLAVYSASKFAVIGLTESVAQEVSGKIGVHAVCPGSVDTDMYRSLYPDEASLRPEDVAARIVELCLPGSGTASGSCVTVYGNG</sequence>
<dbReference type="GO" id="GO:0030497">
    <property type="term" value="P:fatty acid elongation"/>
    <property type="evidence" value="ECO:0007669"/>
    <property type="project" value="TreeGrafter"/>
</dbReference>
<reference evidence="4 5" key="1">
    <citation type="submission" date="2017-11" db="EMBL/GenBank/DDBJ databases">
        <title>Isolation and Characterization of Methanogenic Archaea from Saline Meromictic Lake at Siberia.</title>
        <authorList>
            <person name="Shen Y."/>
            <person name="Huang H.-H."/>
            <person name="Lai M.-C."/>
            <person name="Chen S.-C."/>
        </authorList>
    </citation>
    <scope>NUCLEOTIDE SEQUENCE [LARGE SCALE GENOMIC DNA]</scope>
    <source>
        <strain evidence="4 5">SY-01</strain>
    </source>
</reference>
<dbReference type="AlphaFoldDB" id="A0A4E0PUL1"/>
<dbReference type="Proteomes" id="UP000297295">
    <property type="component" value="Unassembled WGS sequence"/>
</dbReference>
<evidence type="ECO:0000313" key="4">
    <source>
        <dbReference type="EMBL" id="TGC08903.1"/>
    </source>
</evidence>
<dbReference type="Pfam" id="PF00106">
    <property type="entry name" value="adh_short"/>
    <property type="match status" value="1"/>
</dbReference>
<dbReference type="PRINTS" id="PR00080">
    <property type="entry name" value="SDRFAMILY"/>
</dbReference>
<dbReference type="Gene3D" id="3.40.50.720">
    <property type="entry name" value="NAD(P)-binding Rossmann-like Domain"/>
    <property type="match status" value="1"/>
</dbReference>
<dbReference type="PRINTS" id="PR00081">
    <property type="entry name" value="GDHRDH"/>
</dbReference>
<protein>
    <submittedName>
        <fullName evidence="4">NAD(P)-dependent oxidoreductase</fullName>
    </submittedName>
</protein>
<dbReference type="InterPro" id="IPR057326">
    <property type="entry name" value="KR_dom"/>
</dbReference>
<comment type="similarity">
    <text evidence="1 2">Belongs to the short-chain dehydrogenases/reductases (SDR) family.</text>
</comment>
<dbReference type="PROSITE" id="PS00061">
    <property type="entry name" value="ADH_SHORT"/>
    <property type="match status" value="1"/>
</dbReference>
<dbReference type="InterPro" id="IPR002347">
    <property type="entry name" value="SDR_fam"/>
</dbReference>
<dbReference type="PANTHER" id="PTHR42760">
    <property type="entry name" value="SHORT-CHAIN DEHYDROGENASES/REDUCTASES FAMILY MEMBER"/>
    <property type="match status" value="1"/>
</dbReference>
<dbReference type="SMART" id="SM00822">
    <property type="entry name" value="PKS_KR"/>
    <property type="match status" value="1"/>
</dbReference>
<accession>A0A4E0PUL1</accession>
<name>A0A4E0PUL1_9EURY</name>
<dbReference type="InterPro" id="IPR020904">
    <property type="entry name" value="Sc_DH/Rdtase_CS"/>
</dbReference>